<dbReference type="Pfam" id="PF00689">
    <property type="entry name" value="Cation_ATPase_C"/>
    <property type="match status" value="1"/>
</dbReference>
<evidence type="ECO:0000313" key="4">
    <source>
        <dbReference type="Proteomes" id="UP000298663"/>
    </source>
</evidence>
<dbReference type="GO" id="GO:0005886">
    <property type="term" value="C:plasma membrane"/>
    <property type="evidence" value="ECO:0007669"/>
    <property type="project" value="TreeGrafter"/>
</dbReference>
<evidence type="ECO:0000259" key="2">
    <source>
        <dbReference type="Pfam" id="PF00689"/>
    </source>
</evidence>
<dbReference type="SUPFAM" id="SSF81665">
    <property type="entry name" value="Calcium ATPase, transmembrane domain M"/>
    <property type="match status" value="1"/>
</dbReference>
<dbReference type="Gene3D" id="1.20.1110.10">
    <property type="entry name" value="Calcium-transporting ATPase, transmembrane domain"/>
    <property type="match status" value="1"/>
</dbReference>
<sequence length="273" mass="31272">MDDKFASIIHGIEEGRLLFDNLRKSIGYTLTHCFPSIVPMLLNFIGGLPPPMSALQMLSIDLGTDLPPAISLAYEPPESDIMKLPPRKRTTRLVSFAMLTYSYQIAAYMICLGSISAYFFVYWYHGINPFDVFYTSQEYFKYDAVGNFTSWGKSFTTAEQVDIRYQAAAACYITTVTCQGWHIWMCKTRRTSMFTHGIFRNSTTVLAVVIEMAILCFLVYTPGVKFVTGSSSPPFEIWFFSFGVAFLLLIYNETRKFFIRRTPHNPLVRLVKW</sequence>
<dbReference type="Proteomes" id="UP000298663">
    <property type="component" value="Unassembled WGS sequence"/>
</dbReference>
<reference evidence="3 4" key="1">
    <citation type="journal article" date="2015" name="Genome Biol.">
        <title>Comparative genomics of Steinernema reveals deeply conserved gene regulatory networks.</title>
        <authorList>
            <person name="Dillman A.R."/>
            <person name="Macchietto M."/>
            <person name="Porter C.F."/>
            <person name="Rogers A."/>
            <person name="Williams B."/>
            <person name="Antoshechkin I."/>
            <person name="Lee M.M."/>
            <person name="Goodwin Z."/>
            <person name="Lu X."/>
            <person name="Lewis E.E."/>
            <person name="Goodrich-Blair H."/>
            <person name="Stock S.P."/>
            <person name="Adams B.J."/>
            <person name="Sternberg P.W."/>
            <person name="Mortazavi A."/>
        </authorList>
    </citation>
    <scope>NUCLEOTIDE SEQUENCE [LARGE SCALE GENOMIC DNA]</scope>
    <source>
        <strain evidence="3 4">ALL</strain>
    </source>
</reference>
<keyword evidence="4" id="KW-1185">Reference proteome</keyword>
<dbReference type="STRING" id="34508.A0A4U5P1D9"/>
<dbReference type="InterPro" id="IPR023298">
    <property type="entry name" value="ATPase_P-typ_TM_dom_sf"/>
</dbReference>
<dbReference type="PANTHER" id="PTHR43294:SF5">
    <property type="entry name" value="CATION-TRANSPORTING P-TYPE ATPASE N-TERMINAL DOMAIN-CONTAINING PROTEIN"/>
    <property type="match status" value="1"/>
</dbReference>
<evidence type="ECO:0000256" key="1">
    <source>
        <dbReference type="SAM" id="Phobius"/>
    </source>
</evidence>
<reference evidence="3 4" key="2">
    <citation type="journal article" date="2019" name="G3 (Bethesda)">
        <title>Hybrid Assembly of the Genome of the Entomopathogenic Nematode Steinernema carpocapsae Identifies the X-Chromosome.</title>
        <authorList>
            <person name="Serra L."/>
            <person name="Macchietto M."/>
            <person name="Macias-Munoz A."/>
            <person name="McGill C.J."/>
            <person name="Rodriguez I.M."/>
            <person name="Rodriguez B."/>
            <person name="Murad R."/>
            <person name="Mortazavi A."/>
        </authorList>
    </citation>
    <scope>NUCLEOTIDE SEQUENCE [LARGE SCALE GENOMIC DNA]</scope>
    <source>
        <strain evidence="3 4">ALL</strain>
    </source>
</reference>
<comment type="caution">
    <text evidence="3">The sequence shown here is derived from an EMBL/GenBank/DDBJ whole genome shotgun (WGS) entry which is preliminary data.</text>
</comment>
<dbReference type="PRINTS" id="PR00121">
    <property type="entry name" value="NAKATPASE"/>
</dbReference>
<dbReference type="GO" id="GO:0030007">
    <property type="term" value="P:intracellular potassium ion homeostasis"/>
    <property type="evidence" value="ECO:0007669"/>
    <property type="project" value="TreeGrafter"/>
</dbReference>
<feature type="transmembrane region" description="Helical" evidence="1">
    <location>
        <begin position="235"/>
        <end position="251"/>
    </location>
</feature>
<dbReference type="OrthoDB" id="3352408at2759"/>
<dbReference type="GO" id="GO:0005391">
    <property type="term" value="F:P-type sodium:potassium-exchanging transporter activity"/>
    <property type="evidence" value="ECO:0007669"/>
    <property type="project" value="TreeGrafter"/>
</dbReference>
<protein>
    <recommendedName>
        <fullName evidence="2">Cation-transporting P-type ATPase C-terminal domain-containing protein</fullName>
    </recommendedName>
</protein>
<feature type="domain" description="Cation-transporting P-type ATPase C-terminal" evidence="2">
    <location>
        <begin position="49"/>
        <end position="258"/>
    </location>
</feature>
<dbReference type="GO" id="GO:0036376">
    <property type="term" value="P:sodium ion export across plasma membrane"/>
    <property type="evidence" value="ECO:0007669"/>
    <property type="project" value="TreeGrafter"/>
</dbReference>
<proteinExistence type="predicted"/>
<feature type="transmembrane region" description="Helical" evidence="1">
    <location>
        <begin position="26"/>
        <end position="48"/>
    </location>
</feature>
<dbReference type="GO" id="GO:1902600">
    <property type="term" value="P:proton transmembrane transport"/>
    <property type="evidence" value="ECO:0007669"/>
    <property type="project" value="TreeGrafter"/>
</dbReference>
<dbReference type="InterPro" id="IPR006068">
    <property type="entry name" value="ATPase_P-typ_cation-transptr_C"/>
</dbReference>
<dbReference type="FunFam" id="1.20.1110.10:FF:000095">
    <property type="entry name" value="Sodium/potassium-transporting ATPase subunit alpha-1"/>
    <property type="match status" value="1"/>
</dbReference>
<keyword evidence="1" id="KW-1133">Transmembrane helix</keyword>
<dbReference type="EMBL" id="AZBU02000003">
    <property type="protein sequence ID" value="TKR89799.1"/>
    <property type="molecule type" value="Genomic_DNA"/>
</dbReference>
<evidence type="ECO:0000313" key="3">
    <source>
        <dbReference type="EMBL" id="TKR89799.1"/>
    </source>
</evidence>
<dbReference type="AlphaFoldDB" id="A0A4U5P1D9"/>
<accession>A0A4U5P1D9</accession>
<feature type="transmembrane region" description="Helical" evidence="1">
    <location>
        <begin position="205"/>
        <end position="223"/>
    </location>
</feature>
<keyword evidence="1" id="KW-0472">Membrane</keyword>
<dbReference type="InterPro" id="IPR050510">
    <property type="entry name" value="Cation_transp_ATPase_P-type"/>
</dbReference>
<keyword evidence="1" id="KW-0812">Transmembrane</keyword>
<dbReference type="GO" id="GO:1990573">
    <property type="term" value="P:potassium ion import across plasma membrane"/>
    <property type="evidence" value="ECO:0007669"/>
    <property type="project" value="TreeGrafter"/>
</dbReference>
<organism evidence="3 4">
    <name type="scientific">Steinernema carpocapsae</name>
    <name type="common">Entomopathogenic nematode</name>
    <dbReference type="NCBI Taxonomy" id="34508"/>
    <lineage>
        <taxon>Eukaryota</taxon>
        <taxon>Metazoa</taxon>
        <taxon>Ecdysozoa</taxon>
        <taxon>Nematoda</taxon>
        <taxon>Chromadorea</taxon>
        <taxon>Rhabditida</taxon>
        <taxon>Tylenchina</taxon>
        <taxon>Panagrolaimomorpha</taxon>
        <taxon>Strongyloidoidea</taxon>
        <taxon>Steinernematidae</taxon>
        <taxon>Steinernema</taxon>
    </lineage>
</organism>
<name>A0A4U5P1D9_STECR</name>
<dbReference type="PANTHER" id="PTHR43294">
    <property type="entry name" value="SODIUM/POTASSIUM-TRANSPORTING ATPASE SUBUNIT ALPHA"/>
    <property type="match status" value="1"/>
</dbReference>
<gene>
    <name evidence="3" type="ORF">L596_013847</name>
</gene>
<feature type="transmembrane region" description="Helical" evidence="1">
    <location>
        <begin position="93"/>
        <end position="124"/>
    </location>
</feature>
<dbReference type="GO" id="GO:0006883">
    <property type="term" value="P:intracellular sodium ion homeostasis"/>
    <property type="evidence" value="ECO:0007669"/>
    <property type="project" value="TreeGrafter"/>
</dbReference>